<keyword evidence="4" id="KW-0472">Membrane</keyword>
<evidence type="ECO:0000256" key="4">
    <source>
        <dbReference type="ARBA" id="ARBA00023136"/>
    </source>
</evidence>
<feature type="signal peptide" evidence="5">
    <location>
        <begin position="1"/>
        <end position="22"/>
    </location>
</feature>
<dbReference type="Proteomes" id="UP001596137">
    <property type="component" value="Unassembled WGS sequence"/>
</dbReference>
<dbReference type="InterPro" id="IPR007343">
    <property type="entry name" value="Uncharacterised_pept_Zn_put"/>
</dbReference>
<gene>
    <name evidence="6" type="ORF">ACFP1K_18910</name>
</gene>
<organism evidence="6 7">
    <name type="scientific">Sphaerisporangium aureirubrum</name>
    <dbReference type="NCBI Taxonomy" id="1544736"/>
    <lineage>
        <taxon>Bacteria</taxon>
        <taxon>Bacillati</taxon>
        <taxon>Actinomycetota</taxon>
        <taxon>Actinomycetes</taxon>
        <taxon>Streptosporangiales</taxon>
        <taxon>Streptosporangiaceae</taxon>
        <taxon>Sphaerisporangium</taxon>
    </lineage>
</organism>
<dbReference type="PANTHER" id="PTHR30168">
    <property type="entry name" value="PUTATIVE MEMBRANE PROTEIN YPFJ"/>
    <property type="match status" value="1"/>
</dbReference>
<keyword evidence="5" id="KW-0732">Signal</keyword>
<keyword evidence="2" id="KW-0812">Transmembrane</keyword>
<comment type="caution">
    <text evidence="6">The sequence shown here is derived from an EMBL/GenBank/DDBJ whole genome shotgun (WGS) entry which is preliminary data.</text>
</comment>
<dbReference type="PANTHER" id="PTHR30168:SF0">
    <property type="entry name" value="INNER MEMBRANE PROTEIN"/>
    <property type="match status" value="1"/>
</dbReference>
<protein>
    <submittedName>
        <fullName evidence="6">Neutral zinc metallopeptidase</fullName>
    </submittedName>
</protein>
<evidence type="ECO:0000313" key="7">
    <source>
        <dbReference type="Proteomes" id="UP001596137"/>
    </source>
</evidence>
<evidence type="ECO:0000256" key="2">
    <source>
        <dbReference type="ARBA" id="ARBA00022692"/>
    </source>
</evidence>
<proteinExistence type="predicted"/>
<evidence type="ECO:0000256" key="1">
    <source>
        <dbReference type="ARBA" id="ARBA00004167"/>
    </source>
</evidence>
<reference evidence="7" key="1">
    <citation type="journal article" date="2019" name="Int. J. Syst. Evol. Microbiol.">
        <title>The Global Catalogue of Microorganisms (GCM) 10K type strain sequencing project: providing services to taxonomists for standard genome sequencing and annotation.</title>
        <authorList>
            <consortium name="The Broad Institute Genomics Platform"/>
            <consortium name="The Broad Institute Genome Sequencing Center for Infectious Disease"/>
            <person name="Wu L."/>
            <person name="Ma J."/>
        </authorList>
    </citation>
    <scope>NUCLEOTIDE SEQUENCE [LARGE SCALE GENOMIC DNA]</scope>
    <source>
        <strain evidence="7">JCM 30346</strain>
    </source>
</reference>
<accession>A0ABW1NJ50</accession>
<dbReference type="EMBL" id="JBHSRF010000026">
    <property type="protein sequence ID" value="MFC6083251.1"/>
    <property type="molecule type" value="Genomic_DNA"/>
</dbReference>
<keyword evidence="3" id="KW-1133">Transmembrane helix</keyword>
<feature type="chain" id="PRO_5045732140" evidence="5">
    <location>
        <begin position="23"/>
        <end position="255"/>
    </location>
</feature>
<evidence type="ECO:0000313" key="6">
    <source>
        <dbReference type="EMBL" id="MFC6083251.1"/>
    </source>
</evidence>
<name>A0ABW1NJ50_9ACTN</name>
<evidence type="ECO:0000256" key="5">
    <source>
        <dbReference type="SAM" id="SignalP"/>
    </source>
</evidence>
<dbReference type="Pfam" id="PF04228">
    <property type="entry name" value="Zn_peptidase"/>
    <property type="match status" value="1"/>
</dbReference>
<dbReference type="RefSeq" id="WP_380754906.1">
    <property type="nucleotide sequence ID" value="NZ_JBHSRF010000026.1"/>
</dbReference>
<keyword evidence="7" id="KW-1185">Reference proteome</keyword>
<sequence length="255" mass="28663">MRYALIPLAVATAVAVLPPASAGAAAYPVKSRILTDNPLYDAGPLATTSCPEKPVKRLSLSSAKSYLNGVRACLDRTWAAHLRKADIKFSKPKFVYAAKPPKKYCGEKWDKEWLEFYCADSRTVLLLIEKDLLEEPEDLFLFNLIAMDYGRHVQNLAGIERAYEKIPYRNKSEMLEQDRRYSVQSDCLAGAFIGSVWDSLDRDKEDWADLLSYIRDWAGKTTGTRKTITYWAERGFKSGDPGSCDTWSAPSSRVA</sequence>
<comment type="subcellular location">
    <subcellularLocation>
        <location evidence="1">Membrane</location>
        <topology evidence="1">Single-pass membrane protein</topology>
    </subcellularLocation>
</comment>
<evidence type="ECO:0000256" key="3">
    <source>
        <dbReference type="ARBA" id="ARBA00022989"/>
    </source>
</evidence>